<dbReference type="PANTHER" id="PTHR45757:SF18">
    <property type="entry name" value="MAJOR FACILITATOR SUPERFAMILY (MFS) PROFILE DOMAIN-CONTAINING PROTEIN"/>
    <property type="match status" value="1"/>
</dbReference>
<feature type="transmembrane region" description="Helical" evidence="3">
    <location>
        <begin position="36"/>
        <end position="57"/>
    </location>
</feature>
<comment type="subcellular location">
    <subcellularLocation>
        <location evidence="1">Membrane</location>
        <topology evidence="1">Multi-pass membrane protein</topology>
    </subcellularLocation>
</comment>
<dbReference type="InterPro" id="IPR020846">
    <property type="entry name" value="MFS_dom"/>
</dbReference>
<evidence type="ECO:0000313" key="6">
    <source>
        <dbReference type="WBParaSite" id="Pan_g21645.t1"/>
    </source>
</evidence>
<dbReference type="InterPro" id="IPR011701">
    <property type="entry name" value="MFS"/>
</dbReference>
<evidence type="ECO:0000259" key="4">
    <source>
        <dbReference type="PROSITE" id="PS50850"/>
    </source>
</evidence>
<dbReference type="SUPFAM" id="SSF103473">
    <property type="entry name" value="MFS general substrate transporter"/>
    <property type="match status" value="1"/>
</dbReference>
<reference evidence="5" key="1">
    <citation type="journal article" date="2013" name="Genetics">
        <title>The draft genome and transcriptome of Panagrellus redivivus are shaped by the harsh demands of a free-living lifestyle.</title>
        <authorList>
            <person name="Srinivasan J."/>
            <person name="Dillman A.R."/>
            <person name="Macchietto M.G."/>
            <person name="Heikkinen L."/>
            <person name="Lakso M."/>
            <person name="Fracchia K.M."/>
            <person name="Antoshechkin I."/>
            <person name="Mortazavi A."/>
            <person name="Wong G."/>
            <person name="Sternberg P.W."/>
        </authorList>
    </citation>
    <scope>NUCLEOTIDE SEQUENCE [LARGE SCALE GENOMIC DNA]</scope>
    <source>
        <strain evidence="5">MT8872</strain>
    </source>
</reference>
<evidence type="ECO:0000256" key="2">
    <source>
        <dbReference type="SAM" id="MobiDB-lite"/>
    </source>
</evidence>
<feature type="transmembrane region" description="Helical" evidence="3">
    <location>
        <begin position="407"/>
        <end position="428"/>
    </location>
</feature>
<feature type="transmembrane region" description="Helical" evidence="3">
    <location>
        <begin position="440"/>
        <end position="461"/>
    </location>
</feature>
<organism evidence="5 6">
    <name type="scientific">Panagrellus redivivus</name>
    <name type="common">Microworm</name>
    <dbReference type="NCBI Taxonomy" id="6233"/>
    <lineage>
        <taxon>Eukaryota</taxon>
        <taxon>Metazoa</taxon>
        <taxon>Ecdysozoa</taxon>
        <taxon>Nematoda</taxon>
        <taxon>Chromadorea</taxon>
        <taxon>Rhabditida</taxon>
        <taxon>Tylenchina</taxon>
        <taxon>Panagrolaimomorpha</taxon>
        <taxon>Panagrolaimoidea</taxon>
        <taxon>Panagrolaimidae</taxon>
        <taxon>Panagrellus</taxon>
    </lineage>
</organism>
<keyword evidence="3" id="KW-0812">Transmembrane</keyword>
<dbReference type="GO" id="GO:0016020">
    <property type="term" value="C:membrane"/>
    <property type="evidence" value="ECO:0007669"/>
    <property type="project" value="UniProtKB-SubCell"/>
</dbReference>
<evidence type="ECO:0000256" key="3">
    <source>
        <dbReference type="SAM" id="Phobius"/>
    </source>
</evidence>
<dbReference type="Gene3D" id="1.20.1250.20">
    <property type="entry name" value="MFS general substrate transporter like domains"/>
    <property type="match status" value="2"/>
</dbReference>
<feature type="transmembrane region" description="Helical" evidence="3">
    <location>
        <begin position="98"/>
        <end position="118"/>
    </location>
</feature>
<dbReference type="WBParaSite" id="Pan_g21645.t1">
    <property type="protein sequence ID" value="Pan_g21645.t1"/>
    <property type="gene ID" value="Pan_g21645"/>
</dbReference>
<dbReference type="GO" id="GO:0022857">
    <property type="term" value="F:transmembrane transporter activity"/>
    <property type="evidence" value="ECO:0007669"/>
    <property type="project" value="InterPro"/>
</dbReference>
<evidence type="ECO:0000313" key="5">
    <source>
        <dbReference type="Proteomes" id="UP000492821"/>
    </source>
</evidence>
<dbReference type="Proteomes" id="UP000492821">
    <property type="component" value="Unassembled WGS sequence"/>
</dbReference>
<keyword evidence="5" id="KW-1185">Reference proteome</keyword>
<sequence>MSLASAANMVDAEVQVRPTSYSCGGKTRFIVMTQGALMLAILMSSIVCWNPAMIVLIDVESSPIYDPNLNQTAEDFNDPSLGISERRIPYTTVEKSTLFAGIYVGALAGVVPMNWIHARVGTRKAMILIGSICVITTALTPIAAIIDFKFLVVVRICQGVTLSNPYPVIGAIASTWSAISEAGIFVSMLTGYLQISTIFTMPISGVIASELGWDAVFYVHAAVGAVLVLFWTYNFRDEPFRHHNVSDNEFNRIISGKDLNANVGRPPYRKIFTDIHIWVVWIATAANFLVAQFAITYMPMFFVYVCGLDVSIASVISAVPFLMQFIFKFVAGIGADYIPYLSEVNKVRFFNTLAFWGSGILMIVCALIPPGNALASVITLGASMSMLGFNSGGFTKDAVLVAKQHSPTVMAVMQVILCLSLFAGSYIVPGVTPHGTHEQYSIIFYIYAGVLIISNLIFCIFCSGKPASWTVPPTPAPGHSPDLERANAHSVAPSALRSALKKVSVQTGTDTLPRPGMNGTATHASILKPEKPETRDSATTASPVDIGADISAFFGNERLTTRRPTL</sequence>
<keyword evidence="3" id="KW-0472">Membrane</keyword>
<dbReference type="PANTHER" id="PTHR45757">
    <property type="entry name" value="PROTEIN CBG23364-RELATED"/>
    <property type="match status" value="1"/>
</dbReference>
<dbReference type="Pfam" id="PF07690">
    <property type="entry name" value="MFS_1"/>
    <property type="match status" value="1"/>
</dbReference>
<feature type="transmembrane region" description="Helical" evidence="3">
    <location>
        <begin position="215"/>
        <end position="233"/>
    </location>
</feature>
<feature type="transmembrane region" description="Helical" evidence="3">
    <location>
        <begin position="301"/>
        <end position="327"/>
    </location>
</feature>
<reference evidence="6" key="2">
    <citation type="submission" date="2020-10" db="UniProtKB">
        <authorList>
            <consortium name="WormBaseParasite"/>
        </authorList>
    </citation>
    <scope>IDENTIFICATION</scope>
</reference>
<feature type="domain" description="Major facilitator superfamily (MFS) profile" evidence="4">
    <location>
        <begin position="28"/>
        <end position="466"/>
    </location>
</feature>
<keyword evidence="3" id="KW-1133">Transmembrane helix</keyword>
<feature type="transmembrane region" description="Helical" evidence="3">
    <location>
        <begin position="375"/>
        <end position="395"/>
    </location>
</feature>
<dbReference type="PROSITE" id="PS50850">
    <property type="entry name" value="MFS"/>
    <property type="match status" value="1"/>
</dbReference>
<feature type="transmembrane region" description="Helical" evidence="3">
    <location>
        <begin position="125"/>
        <end position="146"/>
    </location>
</feature>
<feature type="transmembrane region" description="Helical" evidence="3">
    <location>
        <begin position="275"/>
        <end position="295"/>
    </location>
</feature>
<evidence type="ECO:0000256" key="1">
    <source>
        <dbReference type="ARBA" id="ARBA00004141"/>
    </source>
</evidence>
<feature type="transmembrane region" description="Helical" evidence="3">
    <location>
        <begin position="348"/>
        <end position="369"/>
    </location>
</feature>
<dbReference type="AlphaFoldDB" id="A0A7E4ZWD6"/>
<name>A0A7E4ZWD6_PANRE</name>
<protein>
    <submittedName>
        <fullName evidence="6">MFS domain-containing protein</fullName>
    </submittedName>
</protein>
<dbReference type="InterPro" id="IPR036259">
    <property type="entry name" value="MFS_trans_sf"/>
</dbReference>
<feature type="region of interest" description="Disordered" evidence="2">
    <location>
        <begin position="508"/>
        <end position="541"/>
    </location>
</feature>
<proteinExistence type="predicted"/>
<accession>A0A7E4ZWD6</accession>
<feature type="transmembrane region" description="Helical" evidence="3">
    <location>
        <begin position="192"/>
        <end position="209"/>
    </location>
</feature>